<dbReference type="GO" id="GO:0032040">
    <property type="term" value="C:small-subunit processome"/>
    <property type="evidence" value="ECO:0007669"/>
    <property type="project" value="TreeGrafter"/>
</dbReference>
<evidence type="ECO:0000313" key="15">
    <source>
        <dbReference type="EMBL" id="CAD7615733.1"/>
    </source>
</evidence>
<keyword evidence="9" id="KW-0694">RNA-binding</keyword>
<evidence type="ECO:0000256" key="3">
    <source>
        <dbReference type="ARBA" id="ARBA00022517"/>
    </source>
</evidence>
<evidence type="ECO:0000256" key="10">
    <source>
        <dbReference type="ARBA" id="ARBA00023242"/>
    </source>
</evidence>
<feature type="region of interest" description="Disordered" evidence="14">
    <location>
        <begin position="292"/>
        <end position="317"/>
    </location>
</feature>
<evidence type="ECO:0000256" key="5">
    <source>
        <dbReference type="ARBA" id="ARBA00022603"/>
    </source>
</evidence>
<evidence type="ECO:0000256" key="1">
    <source>
        <dbReference type="ARBA" id="ARBA00004604"/>
    </source>
</evidence>
<evidence type="ECO:0000256" key="9">
    <source>
        <dbReference type="ARBA" id="ARBA00022884"/>
    </source>
</evidence>
<comment type="function">
    <text evidence="12">S-adenosyl-L-methionine-dependent pseudouridine N(1)-methyltransferase that methylates a pseudouridine in 18S rRNA. Involved the biosynthesis of the hypermodified N1-methyl-N3-(3-amino-3-carboxypropyl) pseudouridine (m1acp3-Psi) conserved in eukaryotic 18S rRNA. Also has an essential role in 40S ribosomal subunit biogenesis independent on its methyltransferase activity, facilitating the incorporation of ribosomal protein S19 during the formation of pre-ribosomes.</text>
</comment>
<dbReference type="InterPro" id="IPR005304">
    <property type="entry name" value="Rbsml_bgen_MeTrfase_EMG1/NEP1"/>
</dbReference>
<dbReference type="GO" id="GO:0070475">
    <property type="term" value="P:rRNA base methylation"/>
    <property type="evidence" value="ECO:0007669"/>
    <property type="project" value="InterPro"/>
</dbReference>
<organism evidence="15">
    <name type="scientific">Timema genevievae</name>
    <name type="common">Walking stick</name>
    <dbReference type="NCBI Taxonomy" id="629358"/>
    <lineage>
        <taxon>Eukaryota</taxon>
        <taxon>Metazoa</taxon>
        <taxon>Ecdysozoa</taxon>
        <taxon>Arthropoda</taxon>
        <taxon>Hexapoda</taxon>
        <taxon>Insecta</taxon>
        <taxon>Pterygota</taxon>
        <taxon>Neoptera</taxon>
        <taxon>Polyneoptera</taxon>
        <taxon>Phasmatodea</taxon>
        <taxon>Timematodea</taxon>
        <taxon>Timematoidea</taxon>
        <taxon>Timematidae</taxon>
        <taxon>Timema</taxon>
    </lineage>
</organism>
<evidence type="ECO:0000256" key="14">
    <source>
        <dbReference type="SAM" id="MobiDB-lite"/>
    </source>
</evidence>
<dbReference type="InterPro" id="IPR029026">
    <property type="entry name" value="tRNA_m1G_MTases_N"/>
</dbReference>
<keyword evidence="3" id="KW-0690">Ribosome biogenesis</keyword>
<dbReference type="Pfam" id="PF03587">
    <property type="entry name" value="EMG1"/>
    <property type="match status" value="1"/>
</dbReference>
<reference evidence="15" key="1">
    <citation type="submission" date="2020-11" db="EMBL/GenBank/DDBJ databases">
        <authorList>
            <person name="Tran Van P."/>
        </authorList>
    </citation>
    <scope>NUCLEOTIDE SEQUENCE</scope>
</reference>
<evidence type="ECO:0000256" key="12">
    <source>
        <dbReference type="ARBA" id="ARBA00053784"/>
    </source>
</evidence>
<evidence type="ECO:0000256" key="6">
    <source>
        <dbReference type="ARBA" id="ARBA00022679"/>
    </source>
</evidence>
<keyword evidence="5" id="KW-0489">Methyltransferase</keyword>
<keyword evidence="10" id="KW-0539">Nucleus</keyword>
<feature type="compositionally biased region" description="Low complexity" evidence="14">
    <location>
        <begin position="298"/>
        <end position="309"/>
    </location>
</feature>
<dbReference type="FunFam" id="3.40.1280.10:FF:000003">
    <property type="entry name" value="Ribosomal RNA small subunit methyltransferase"/>
    <property type="match status" value="1"/>
</dbReference>
<comment type="catalytic activity">
    <reaction evidence="11">
        <text>a pseudouridine in rRNA + S-adenosyl-L-methionine = an N(1)-methylpseudouridine in rRNA + S-adenosyl-L-homocysteine + H(+)</text>
        <dbReference type="Rhea" id="RHEA:46696"/>
        <dbReference type="Rhea" id="RHEA-COMP:11634"/>
        <dbReference type="Rhea" id="RHEA-COMP:13933"/>
        <dbReference type="ChEBI" id="CHEBI:15378"/>
        <dbReference type="ChEBI" id="CHEBI:57856"/>
        <dbReference type="ChEBI" id="CHEBI:59789"/>
        <dbReference type="ChEBI" id="CHEBI:65314"/>
        <dbReference type="ChEBI" id="CHEBI:74890"/>
    </reaction>
</comment>
<gene>
    <name evidence="15" type="ORF">TGEB3V08_LOCUS11589</name>
</gene>
<keyword evidence="6" id="KW-0808">Transferase</keyword>
<evidence type="ECO:0000256" key="13">
    <source>
        <dbReference type="ARBA" id="ARBA00081469"/>
    </source>
</evidence>
<evidence type="ECO:0000256" key="4">
    <source>
        <dbReference type="ARBA" id="ARBA00022552"/>
    </source>
</evidence>
<dbReference type="GO" id="GO:0070037">
    <property type="term" value="F:rRNA (pseudouridine) methyltransferase activity"/>
    <property type="evidence" value="ECO:0007669"/>
    <property type="project" value="InterPro"/>
</dbReference>
<dbReference type="SUPFAM" id="SSF75217">
    <property type="entry name" value="alpha/beta knot"/>
    <property type="match status" value="1"/>
</dbReference>
<evidence type="ECO:0000256" key="8">
    <source>
        <dbReference type="ARBA" id="ARBA00022730"/>
    </source>
</evidence>
<evidence type="ECO:0000256" key="2">
    <source>
        <dbReference type="ARBA" id="ARBA00008115"/>
    </source>
</evidence>
<evidence type="ECO:0000256" key="7">
    <source>
        <dbReference type="ARBA" id="ARBA00022691"/>
    </source>
</evidence>
<accession>A0A7R9PT38</accession>
<name>A0A7R9PT38_TIMGE</name>
<sequence>MGKKRKVPQKSDEFEFDPLPKHIAIAHIKNQEKRLIIILERAQLETVKMGNTFQLLNCDDHVNILRKHNREPGTCRPDITHQCLLMLLDSPLNRAGLLQVYVHTDNNVLIEVNPQTRIPRTFKRFAGLMVQLLHKFSVRASDGPMKLLKVIRNPITDHLPVGCRKVGTSFTANRVINPRELVPVDEPIAIVVGAMAHGQVNVDYTEDVISLSNYPLSGALTCTKLCSAFEDSFVNEYLFCSSSFSTDLISASGLSFATDLIPASGSSFATDLQLSISHLPVPFGETHHTLTNSLRQTRPLSRRPGSSPRAVGCDALP</sequence>
<dbReference type="PANTHER" id="PTHR12636:SF5">
    <property type="entry name" value="RIBOSOMAL RNA SMALL SUBUNIT METHYLTRANSFERASE NEP1"/>
    <property type="match status" value="1"/>
</dbReference>
<dbReference type="PANTHER" id="PTHR12636">
    <property type="entry name" value="NEP1/MRA1"/>
    <property type="match status" value="1"/>
</dbReference>
<dbReference type="CDD" id="cd18088">
    <property type="entry name" value="Nep1-like"/>
    <property type="match status" value="1"/>
</dbReference>
<keyword evidence="4" id="KW-0698">rRNA processing</keyword>
<evidence type="ECO:0000256" key="11">
    <source>
        <dbReference type="ARBA" id="ARBA00050871"/>
    </source>
</evidence>
<dbReference type="EMBL" id="OE852229">
    <property type="protein sequence ID" value="CAD7615733.1"/>
    <property type="molecule type" value="Genomic_DNA"/>
</dbReference>
<dbReference type="GO" id="GO:0019843">
    <property type="term" value="F:rRNA binding"/>
    <property type="evidence" value="ECO:0007669"/>
    <property type="project" value="UniProtKB-KW"/>
</dbReference>
<protein>
    <recommendedName>
        <fullName evidence="13">18S rRNA (pseudouridine-N1)-methyltransferase</fullName>
    </recommendedName>
</protein>
<keyword evidence="8" id="KW-0699">rRNA-binding</keyword>
<dbReference type="InterPro" id="IPR029028">
    <property type="entry name" value="Alpha/beta_knot_MTases"/>
</dbReference>
<keyword evidence="7" id="KW-0949">S-adenosyl-L-methionine</keyword>
<comment type="similarity">
    <text evidence="2">Belongs to the class IV-like SAM-binding methyltransferase superfamily. RNA methyltransferase NEP1 family.</text>
</comment>
<comment type="subcellular location">
    <subcellularLocation>
        <location evidence="1">Nucleus</location>
        <location evidence="1">Nucleolus</location>
    </subcellularLocation>
</comment>
<dbReference type="AlphaFoldDB" id="A0A7R9PT38"/>
<proteinExistence type="inferred from homology"/>
<dbReference type="Gene3D" id="3.40.1280.10">
    <property type="match status" value="1"/>
</dbReference>